<keyword evidence="3" id="KW-1185">Reference proteome</keyword>
<sequence>MLACPEKQYVSNYILICCYILVFPLLISGHSTLLLPPDYRSLSNPWINLPESASSFMTLFVCPDQRFKTLGGRLSPDSVSPALTRLLFPDYRTLLTHREYKPKYV</sequence>
<name>A0ABV0T2Z5_9TELE</name>
<keyword evidence="1" id="KW-0812">Transmembrane</keyword>
<evidence type="ECO:0000256" key="1">
    <source>
        <dbReference type="SAM" id="Phobius"/>
    </source>
</evidence>
<dbReference type="EMBL" id="JAHRIQ010018606">
    <property type="protein sequence ID" value="MEQ2227253.1"/>
    <property type="molecule type" value="Genomic_DNA"/>
</dbReference>
<proteinExistence type="predicted"/>
<comment type="caution">
    <text evidence="2">The sequence shown here is derived from an EMBL/GenBank/DDBJ whole genome shotgun (WGS) entry which is preliminary data.</text>
</comment>
<evidence type="ECO:0000313" key="3">
    <source>
        <dbReference type="Proteomes" id="UP001482620"/>
    </source>
</evidence>
<evidence type="ECO:0000313" key="2">
    <source>
        <dbReference type="EMBL" id="MEQ2227253.1"/>
    </source>
</evidence>
<protein>
    <recommendedName>
        <fullName evidence="4">Secreted protein</fullName>
    </recommendedName>
</protein>
<evidence type="ECO:0008006" key="4">
    <source>
        <dbReference type="Google" id="ProtNLM"/>
    </source>
</evidence>
<feature type="transmembrane region" description="Helical" evidence="1">
    <location>
        <begin position="12"/>
        <end position="35"/>
    </location>
</feature>
<reference evidence="2 3" key="1">
    <citation type="submission" date="2021-06" db="EMBL/GenBank/DDBJ databases">
        <authorList>
            <person name="Palmer J.M."/>
        </authorList>
    </citation>
    <scope>NUCLEOTIDE SEQUENCE [LARGE SCALE GENOMIC DNA]</scope>
    <source>
        <strain evidence="3">if_2019</strain>
        <tissue evidence="2">Muscle</tissue>
    </source>
</reference>
<keyword evidence="1" id="KW-1133">Transmembrane helix</keyword>
<gene>
    <name evidence="2" type="ORF">ILYODFUR_035851</name>
</gene>
<dbReference type="Proteomes" id="UP001482620">
    <property type="component" value="Unassembled WGS sequence"/>
</dbReference>
<keyword evidence="1" id="KW-0472">Membrane</keyword>
<accession>A0ABV0T2Z5</accession>
<organism evidence="2 3">
    <name type="scientific">Ilyodon furcidens</name>
    <name type="common">goldbreast splitfin</name>
    <dbReference type="NCBI Taxonomy" id="33524"/>
    <lineage>
        <taxon>Eukaryota</taxon>
        <taxon>Metazoa</taxon>
        <taxon>Chordata</taxon>
        <taxon>Craniata</taxon>
        <taxon>Vertebrata</taxon>
        <taxon>Euteleostomi</taxon>
        <taxon>Actinopterygii</taxon>
        <taxon>Neopterygii</taxon>
        <taxon>Teleostei</taxon>
        <taxon>Neoteleostei</taxon>
        <taxon>Acanthomorphata</taxon>
        <taxon>Ovalentaria</taxon>
        <taxon>Atherinomorphae</taxon>
        <taxon>Cyprinodontiformes</taxon>
        <taxon>Goodeidae</taxon>
        <taxon>Ilyodon</taxon>
    </lineage>
</organism>